<dbReference type="RefSeq" id="WP_344702383.1">
    <property type="nucleotide sequence ID" value="NZ_BAAAZT010000028.1"/>
</dbReference>
<evidence type="ECO:0000313" key="1">
    <source>
        <dbReference type="EMBL" id="GAA3899097.1"/>
    </source>
</evidence>
<comment type="caution">
    <text evidence="1">The sequence shown here is derived from an EMBL/GenBank/DDBJ whole genome shotgun (WGS) entry which is preliminary data.</text>
</comment>
<evidence type="ECO:0008006" key="3">
    <source>
        <dbReference type="Google" id="ProtNLM"/>
    </source>
</evidence>
<protein>
    <recommendedName>
        <fullName evidence="3">Restriction endonuclease subunit S</fullName>
    </recommendedName>
</protein>
<organism evidence="1 2">
    <name type="scientific">Halomonas cibimaris</name>
    <dbReference type="NCBI Taxonomy" id="657012"/>
    <lineage>
        <taxon>Bacteria</taxon>
        <taxon>Pseudomonadati</taxon>
        <taxon>Pseudomonadota</taxon>
        <taxon>Gammaproteobacteria</taxon>
        <taxon>Oceanospirillales</taxon>
        <taxon>Halomonadaceae</taxon>
        <taxon>Halomonas</taxon>
    </lineage>
</organism>
<reference evidence="2" key="1">
    <citation type="journal article" date="2019" name="Int. J. Syst. Evol. Microbiol.">
        <title>The Global Catalogue of Microorganisms (GCM) 10K type strain sequencing project: providing services to taxonomists for standard genome sequencing and annotation.</title>
        <authorList>
            <consortium name="The Broad Institute Genomics Platform"/>
            <consortium name="The Broad Institute Genome Sequencing Center for Infectious Disease"/>
            <person name="Wu L."/>
            <person name="Ma J."/>
        </authorList>
    </citation>
    <scope>NUCLEOTIDE SEQUENCE [LARGE SCALE GENOMIC DNA]</scope>
    <source>
        <strain evidence="2">JCM 16914</strain>
    </source>
</reference>
<evidence type="ECO:0000313" key="2">
    <source>
        <dbReference type="Proteomes" id="UP001500133"/>
    </source>
</evidence>
<proteinExistence type="predicted"/>
<gene>
    <name evidence="1" type="ORF">GCM10022228_07010</name>
</gene>
<keyword evidence="2" id="KW-1185">Reference proteome</keyword>
<accession>A0ABP7LC94</accession>
<sequence length="51" mass="5438">MSNELVEKKSKGKELGMVPDGWEEKALADITNKKISYGIVQAGPHVAGGIL</sequence>
<name>A0ABP7LC94_9GAMM</name>
<dbReference type="Proteomes" id="UP001500133">
    <property type="component" value="Unassembled WGS sequence"/>
</dbReference>
<dbReference type="EMBL" id="BAAAZT010000028">
    <property type="protein sequence ID" value="GAA3899097.1"/>
    <property type="molecule type" value="Genomic_DNA"/>
</dbReference>